<evidence type="ECO:0000256" key="10">
    <source>
        <dbReference type="PIRNR" id="PIRNR009998"/>
    </source>
</evidence>
<dbReference type="GO" id="GO:0045505">
    <property type="term" value="F:dynein intermediate chain binding"/>
    <property type="evidence" value="ECO:0007669"/>
    <property type="project" value="UniProtKB-UniRule"/>
</dbReference>
<dbReference type="FunFam" id="3.30.450.30:FF:000011">
    <property type="entry name" value="Dynein light chain roadblock"/>
    <property type="match status" value="1"/>
</dbReference>
<dbReference type="SMART" id="SM00960">
    <property type="entry name" value="Robl_LC7"/>
    <property type="match status" value="1"/>
</dbReference>
<comment type="subcellular location">
    <subcellularLocation>
        <location evidence="1 10">Cytoplasm</location>
        <location evidence="1 10">Cytoskeleton</location>
    </subcellularLocation>
</comment>
<dbReference type="OMA" id="MANIEPR"/>
<evidence type="ECO:0000256" key="2">
    <source>
        <dbReference type="ARBA" id="ARBA00007191"/>
    </source>
</evidence>
<sequence>MAGQTGEVDETIKKLSSYPGFIGYLITNADGIPIKHSFENDRAEAIQYAGLISLLASKSRSAIRELDPQNDVTFLRLRSLKHEILIAPDKEYTLMVIQKPVDKSS</sequence>
<evidence type="ECO:0000256" key="3">
    <source>
        <dbReference type="ARBA" id="ARBA00022448"/>
    </source>
</evidence>
<dbReference type="HOGENOM" id="CLU_113002_3_2_1"/>
<dbReference type="GeneID" id="17305697"/>
<evidence type="ECO:0000256" key="5">
    <source>
        <dbReference type="ARBA" id="ARBA00022701"/>
    </source>
</evidence>
<dbReference type="KEGG" id="gtt:GUITHDRAFT_93470"/>
<organism evidence="12">
    <name type="scientific">Guillardia theta (strain CCMP2712)</name>
    <name type="common">Cryptophyte</name>
    <dbReference type="NCBI Taxonomy" id="905079"/>
    <lineage>
        <taxon>Eukaryota</taxon>
        <taxon>Cryptophyceae</taxon>
        <taxon>Pyrenomonadales</taxon>
        <taxon>Geminigeraceae</taxon>
        <taxon>Guillardia</taxon>
    </lineage>
</organism>
<evidence type="ECO:0000313" key="13">
    <source>
        <dbReference type="EnsemblProtists" id="EKX49059"/>
    </source>
</evidence>
<evidence type="ECO:0000256" key="4">
    <source>
        <dbReference type="ARBA" id="ARBA00022490"/>
    </source>
</evidence>
<reference evidence="13" key="3">
    <citation type="submission" date="2015-06" db="UniProtKB">
        <authorList>
            <consortium name="EnsemblProtists"/>
        </authorList>
    </citation>
    <scope>IDENTIFICATION</scope>
</reference>
<keyword evidence="14" id="KW-1185">Reference proteome</keyword>
<dbReference type="Gene3D" id="3.30.450.30">
    <property type="entry name" value="Dynein light chain 2a, cytoplasmic"/>
    <property type="match status" value="1"/>
</dbReference>
<evidence type="ECO:0000313" key="12">
    <source>
        <dbReference type="EMBL" id="EKX49059.1"/>
    </source>
</evidence>
<evidence type="ECO:0000256" key="1">
    <source>
        <dbReference type="ARBA" id="ARBA00004245"/>
    </source>
</evidence>
<keyword evidence="3 10" id="KW-0813">Transport</keyword>
<dbReference type="InterPro" id="IPR016561">
    <property type="entry name" value="DYNLRB1/2"/>
</dbReference>
<dbReference type="PIRSF" id="PIRSF009998">
    <property type="entry name" value="DLC7"/>
    <property type="match status" value="1"/>
</dbReference>
<keyword evidence="4 10" id="KW-0963">Cytoplasm</keyword>
<dbReference type="eggNOG" id="KOG4115">
    <property type="taxonomic scope" value="Eukaryota"/>
</dbReference>
<dbReference type="GO" id="GO:0007018">
    <property type="term" value="P:microtubule-based movement"/>
    <property type="evidence" value="ECO:0007669"/>
    <property type="project" value="UniProtKB-UniRule"/>
</dbReference>
<dbReference type="PaxDb" id="55529-EKX49059"/>
<dbReference type="Proteomes" id="UP000011087">
    <property type="component" value="Unassembled WGS sequence"/>
</dbReference>
<reference evidence="12 14" key="1">
    <citation type="journal article" date="2012" name="Nature">
        <title>Algal genomes reveal evolutionary mosaicism and the fate of nucleomorphs.</title>
        <authorList>
            <consortium name="DOE Joint Genome Institute"/>
            <person name="Curtis B.A."/>
            <person name="Tanifuji G."/>
            <person name="Burki F."/>
            <person name="Gruber A."/>
            <person name="Irimia M."/>
            <person name="Maruyama S."/>
            <person name="Arias M.C."/>
            <person name="Ball S.G."/>
            <person name="Gile G.H."/>
            <person name="Hirakawa Y."/>
            <person name="Hopkins J.F."/>
            <person name="Kuo A."/>
            <person name="Rensing S.A."/>
            <person name="Schmutz J."/>
            <person name="Symeonidi A."/>
            <person name="Elias M."/>
            <person name="Eveleigh R.J."/>
            <person name="Herman E.K."/>
            <person name="Klute M.J."/>
            <person name="Nakayama T."/>
            <person name="Obornik M."/>
            <person name="Reyes-Prieto A."/>
            <person name="Armbrust E.V."/>
            <person name="Aves S.J."/>
            <person name="Beiko R.G."/>
            <person name="Coutinho P."/>
            <person name="Dacks J.B."/>
            <person name="Durnford D.G."/>
            <person name="Fast N.M."/>
            <person name="Green B.R."/>
            <person name="Grisdale C.J."/>
            <person name="Hempel F."/>
            <person name="Henrissat B."/>
            <person name="Hoppner M.P."/>
            <person name="Ishida K."/>
            <person name="Kim E."/>
            <person name="Koreny L."/>
            <person name="Kroth P.G."/>
            <person name="Liu Y."/>
            <person name="Malik S.B."/>
            <person name="Maier U.G."/>
            <person name="McRose D."/>
            <person name="Mock T."/>
            <person name="Neilson J.A."/>
            <person name="Onodera N.T."/>
            <person name="Poole A.M."/>
            <person name="Pritham E.J."/>
            <person name="Richards T.A."/>
            <person name="Rocap G."/>
            <person name="Roy S.W."/>
            <person name="Sarai C."/>
            <person name="Schaack S."/>
            <person name="Shirato S."/>
            <person name="Slamovits C.H."/>
            <person name="Spencer D.F."/>
            <person name="Suzuki S."/>
            <person name="Worden A.Z."/>
            <person name="Zauner S."/>
            <person name="Barry K."/>
            <person name="Bell C."/>
            <person name="Bharti A.K."/>
            <person name="Crow J.A."/>
            <person name="Grimwood J."/>
            <person name="Kramer R."/>
            <person name="Lindquist E."/>
            <person name="Lucas S."/>
            <person name="Salamov A."/>
            <person name="McFadden G.I."/>
            <person name="Lane C.E."/>
            <person name="Keeling P.J."/>
            <person name="Gray M.W."/>
            <person name="Grigoriev I.V."/>
            <person name="Archibald J.M."/>
        </authorList>
    </citation>
    <scope>NUCLEOTIDE SEQUENCE</scope>
    <source>
        <strain evidence="12 14">CCMP2712</strain>
    </source>
</reference>
<reference evidence="14" key="2">
    <citation type="submission" date="2012-11" db="EMBL/GenBank/DDBJ databases">
        <authorList>
            <person name="Kuo A."/>
            <person name="Curtis B.A."/>
            <person name="Tanifuji G."/>
            <person name="Burki F."/>
            <person name="Gruber A."/>
            <person name="Irimia M."/>
            <person name="Maruyama S."/>
            <person name="Arias M.C."/>
            <person name="Ball S.G."/>
            <person name="Gile G.H."/>
            <person name="Hirakawa Y."/>
            <person name="Hopkins J.F."/>
            <person name="Rensing S.A."/>
            <person name="Schmutz J."/>
            <person name="Symeonidi A."/>
            <person name="Elias M."/>
            <person name="Eveleigh R.J."/>
            <person name="Herman E.K."/>
            <person name="Klute M.J."/>
            <person name="Nakayama T."/>
            <person name="Obornik M."/>
            <person name="Reyes-Prieto A."/>
            <person name="Armbrust E.V."/>
            <person name="Aves S.J."/>
            <person name="Beiko R.G."/>
            <person name="Coutinho P."/>
            <person name="Dacks J.B."/>
            <person name="Durnford D.G."/>
            <person name="Fast N.M."/>
            <person name="Green B.R."/>
            <person name="Grisdale C."/>
            <person name="Hempe F."/>
            <person name="Henrissat B."/>
            <person name="Hoppner M.P."/>
            <person name="Ishida K.-I."/>
            <person name="Kim E."/>
            <person name="Koreny L."/>
            <person name="Kroth P.G."/>
            <person name="Liu Y."/>
            <person name="Malik S.-B."/>
            <person name="Maier U.G."/>
            <person name="McRose D."/>
            <person name="Mock T."/>
            <person name="Neilson J.A."/>
            <person name="Onodera N.T."/>
            <person name="Poole A.M."/>
            <person name="Pritham E.J."/>
            <person name="Richards T.A."/>
            <person name="Rocap G."/>
            <person name="Roy S.W."/>
            <person name="Sarai C."/>
            <person name="Schaack S."/>
            <person name="Shirato S."/>
            <person name="Slamovits C.H."/>
            <person name="Spencer D.F."/>
            <person name="Suzuki S."/>
            <person name="Worden A.Z."/>
            <person name="Zauner S."/>
            <person name="Barry K."/>
            <person name="Bell C."/>
            <person name="Bharti A.K."/>
            <person name="Crow J.A."/>
            <person name="Grimwood J."/>
            <person name="Kramer R."/>
            <person name="Lindquist E."/>
            <person name="Lucas S."/>
            <person name="Salamov A."/>
            <person name="McFadden G.I."/>
            <person name="Lane C.E."/>
            <person name="Keeling P.J."/>
            <person name="Gray M.W."/>
            <person name="Grigoriev I.V."/>
            <person name="Archibald J.M."/>
        </authorList>
    </citation>
    <scope>NUCLEOTIDE SEQUENCE</scope>
    <source>
        <strain evidence="14">CCMP2712</strain>
    </source>
</reference>
<comment type="function">
    <text evidence="9">Acts as one of several non-catalytic accessory components of the cytoplasmic dynein 1 complex that are thought to be involved in linking dynein to cargos and to adapter proteins that regulate dynein function. Cytoplasmic dynein 1 acts as a motor for the intracellular retrograde motility of vesicles and organelles along microtubules.</text>
</comment>
<accession>L1JLL1</accession>
<dbReference type="RefSeq" id="XP_005836039.1">
    <property type="nucleotide sequence ID" value="XM_005835982.1"/>
</dbReference>
<name>L1JLL1_GUITC</name>
<dbReference type="GO" id="GO:0005874">
    <property type="term" value="C:microtubule"/>
    <property type="evidence" value="ECO:0007669"/>
    <property type="project" value="UniProtKB-UniRule"/>
</dbReference>
<proteinExistence type="inferred from homology"/>
<dbReference type="GO" id="GO:0005737">
    <property type="term" value="C:cytoplasm"/>
    <property type="evidence" value="ECO:0007669"/>
    <property type="project" value="UniProtKB-UniRule"/>
</dbReference>
<evidence type="ECO:0000256" key="8">
    <source>
        <dbReference type="ARBA" id="ARBA00023212"/>
    </source>
</evidence>
<evidence type="ECO:0000256" key="7">
    <source>
        <dbReference type="ARBA" id="ARBA00023175"/>
    </source>
</evidence>
<dbReference type="PANTHER" id="PTHR10779">
    <property type="entry name" value="DYNEIN LIGHT CHAIN ROADBLOCK"/>
    <property type="match status" value="1"/>
</dbReference>
<keyword evidence="7 10" id="KW-0505">Motor protein</keyword>
<dbReference type="AlphaFoldDB" id="L1JLL1"/>
<dbReference type="InterPro" id="IPR004942">
    <property type="entry name" value="Roadblock/LAMTOR2_dom"/>
</dbReference>
<keyword evidence="6 10" id="KW-0243">Dynein</keyword>
<dbReference type="EMBL" id="JH992983">
    <property type="protein sequence ID" value="EKX49059.1"/>
    <property type="molecule type" value="Genomic_DNA"/>
</dbReference>
<gene>
    <name evidence="12" type="ORF">GUITHDRAFT_93470</name>
</gene>
<evidence type="ECO:0000313" key="14">
    <source>
        <dbReference type="Proteomes" id="UP000011087"/>
    </source>
</evidence>
<evidence type="ECO:0000259" key="11">
    <source>
        <dbReference type="SMART" id="SM00960"/>
    </source>
</evidence>
<dbReference type="EnsemblProtists" id="EKX49059">
    <property type="protein sequence ID" value="EKX49059"/>
    <property type="gene ID" value="GUITHDRAFT_93470"/>
</dbReference>
<dbReference type="SUPFAM" id="SSF103196">
    <property type="entry name" value="Roadblock/LC7 domain"/>
    <property type="match status" value="1"/>
</dbReference>
<comment type="similarity">
    <text evidence="2 10">Belongs to the GAMAD family.</text>
</comment>
<feature type="domain" description="Roadblock/LAMTOR2" evidence="11">
    <location>
        <begin position="8"/>
        <end position="98"/>
    </location>
</feature>
<keyword evidence="8 10" id="KW-0206">Cytoskeleton</keyword>
<dbReference type="Pfam" id="PF03259">
    <property type="entry name" value="Robl_LC7"/>
    <property type="match status" value="1"/>
</dbReference>
<keyword evidence="5 10" id="KW-0493">Microtubule</keyword>
<dbReference type="STRING" id="905079.L1JLL1"/>
<dbReference type="OrthoDB" id="9985637at2759"/>
<dbReference type="GO" id="GO:0005868">
    <property type="term" value="C:cytoplasmic dynein complex"/>
    <property type="evidence" value="ECO:0007669"/>
    <property type="project" value="UniProtKB-UniRule"/>
</dbReference>
<protein>
    <recommendedName>
        <fullName evidence="10">Dynein light chain roadblock</fullName>
    </recommendedName>
</protein>
<evidence type="ECO:0000256" key="9">
    <source>
        <dbReference type="ARBA" id="ARBA00025362"/>
    </source>
</evidence>
<evidence type="ECO:0000256" key="6">
    <source>
        <dbReference type="ARBA" id="ARBA00023017"/>
    </source>
</evidence>